<gene>
    <name evidence="2" type="ORF">Sradi_0059800</name>
</gene>
<comment type="caution">
    <text evidence="2">The sequence shown here is derived from an EMBL/GenBank/DDBJ whole genome shotgun (WGS) entry which is preliminary data.</text>
</comment>
<evidence type="ECO:0000313" key="2">
    <source>
        <dbReference type="EMBL" id="KAL0441209.1"/>
    </source>
</evidence>
<feature type="non-terminal residue" evidence="2">
    <location>
        <position position="100"/>
    </location>
</feature>
<organism evidence="2">
    <name type="scientific">Sesamum radiatum</name>
    <name type="common">Black benniseed</name>
    <dbReference type="NCBI Taxonomy" id="300843"/>
    <lineage>
        <taxon>Eukaryota</taxon>
        <taxon>Viridiplantae</taxon>
        <taxon>Streptophyta</taxon>
        <taxon>Embryophyta</taxon>
        <taxon>Tracheophyta</taxon>
        <taxon>Spermatophyta</taxon>
        <taxon>Magnoliopsida</taxon>
        <taxon>eudicotyledons</taxon>
        <taxon>Gunneridae</taxon>
        <taxon>Pentapetalae</taxon>
        <taxon>asterids</taxon>
        <taxon>lamiids</taxon>
        <taxon>Lamiales</taxon>
        <taxon>Pedaliaceae</taxon>
        <taxon>Sesamum</taxon>
    </lineage>
</organism>
<reference evidence="2" key="1">
    <citation type="submission" date="2020-06" db="EMBL/GenBank/DDBJ databases">
        <authorList>
            <person name="Li T."/>
            <person name="Hu X."/>
            <person name="Zhang T."/>
            <person name="Song X."/>
            <person name="Zhang H."/>
            <person name="Dai N."/>
            <person name="Sheng W."/>
            <person name="Hou X."/>
            <person name="Wei L."/>
        </authorList>
    </citation>
    <scope>NUCLEOTIDE SEQUENCE</scope>
    <source>
        <strain evidence="2">G02</strain>
        <tissue evidence="2">Leaf</tissue>
    </source>
</reference>
<accession>A0AAW2WJE0</accession>
<name>A0AAW2WJE0_SESRA</name>
<feature type="compositionally biased region" description="Gly residues" evidence="1">
    <location>
        <begin position="69"/>
        <end position="94"/>
    </location>
</feature>
<reference evidence="2" key="2">
    <citation type="journal article" date="2024" name="Plant">
        <title>Genomic evolution and insights into agronomic trait innovations of Sesamum species.</title>
        <authorList>
            <person name="Miao H."/>
            <person name="Wang L."/>
            <person name="Qu L."/>
            <person name="Liu H."/>
            <person name="Sun Y."/>
            <person name="Le M."/>
            <person name="Wang Q."/>
            <person name="Wei S."/>
            <person name="Zheng Y."/>
            <person name="Lin W."/>
            <person name="Duan Y."/>
            <person name="Cao H."/>
            <person name="Xiong S."/>
            <person name="Wang X."/>
            <person name="Wei L."/>
            <person name="Li C."/>
            <person name="Ma Q."/>
            <person name="Ju M."/>
            <person name="Zhao R."/>
            <person name="Li G."/>
            <person name="Mu C."/>
            <person name="Tian Q."/>
            <person name="Mei H."/>
            <person name="Zhang T."/>
            <person name="Gao T."/>
            <person name="Zhang H."/>
        </authorList>
    </citation>
    <scope>NUCLEOTIDE SEQUENCE</scope>
    <source>
        <strain evidence="2">G02</strain>
    </source>
</reference>
<feature type="region of interest" description="Disordered" evidence="1">
    <location>
        <begin position="69"/>
        <end position="100"/>
    </location>
</feature>
<proteinExistence type="predicted"/>
<evidence type="ECO:0008006" key="3">
    <source>
        <dbReference type="Google" id="ProtNLM"/>
    </source>
</evidence>
<dbReference type="AlphaFoldDB" id="A0AAW2WJE0"/>
<dbReference type="EMBL" id="JACGWJ010000001">
    <property type="protein sequence ID" value="KAL0441209.1"/>
    <property type="molecule type" value="Genomic_DNA"/>
</dbReference>
<sequence length="100" mass="10233">MGNFWHPLAIFNIQSRIVVRNPIHISRSFASYRNTPSLPSPNGFKIFGRPEFGPLVLGRRIFRVSSGGGAGGGFGGSGNGKSGGGGGNSGGGSDGRSLLS</sequence>
<evidence type="ECO:0000256" key="1">
    <source>
        <dbReference type="SAM" id="MobiDB-lite"/>
    </source>
</evidence>
<protein>
    <recommendedName>
        <fullName evidence="3">Glycine-rich protein</fullName>
    </recommendedName>
</protein>